<evidence type="ECO:0000313" key="2">
    <source>
        <dbReference type="Proteomes" id="UP000729402"/>
    </source>
</evidence>
<accession>A0A8J5VRT2</accession>
<sequence>MAVLQQSKLALAVTTSAAAAAAAAGGGDDDDELRVTRYPLRARPTSSLIVYLSLTGEWIASEEILRPELPDISCNSGASDHLKAEKFVKNFDCLKLQPAVEYSS</sequence>
<dbReference type="EMBL" id="JAAALK010000282">
    <property type="protein sequence ID" value="KAG8078420.1"/>
    <property type="molecule type" value="Genomic_DNA"/>
</dbReference>
<keyword evidence="2" id="KW-1185">Reference proteome</keyword>
<dbReference type="Proteomes" id="UP000729402">
    <property type="component" value="Unassembled WGS sequence"/>
</dbReference>
<gene>
    <name evidence="1" type="ORF">GUJ93_ZPchr0007g4713</name>
</gene>
<proteinExistence type="predicted"/>
<protein>
    <submittedName>
        <fullName evidence="1">Uncharacterized protein</fullName>
    </submittedName>
</protein>
<comment type="caution">
    <text evidence="1">The sequence shown here is derived from an EMBL/GenBank/DDBJ whole genome shotgun (WGS) entry which is preliminary data.</text>
</comment>
<evidence type="ECO:0000313" key="1">
    <source>
        <dbReference type="EMBL" id="KAG8078420.1"/>
    </source>
</evidence>
<dbReference type="AlphaFoldDB" id="A0A8J5VRT2"/>
<organism evidence="1 2">
    <name type="scientific">Zizania palustris</name>
    <name type="common">Northern wild rice</name>
    <dbReference type="NCBI Taxonomy" id="103762"/>
    <lineage>
        <taxon>Eukaryota</taxon>
        <taxon>Viridiplantae</taxon>
        <taxon>Streptophyta</taxon>
        <taxon>Embryophyta</taxon>
        <taxon>Tracheophyta</taxon>
        <taxon>Spermatophyta</taxon>
        <taxon>Magnoliopsida</taxon>
        <taxon>Liliopsida</taxon>
        <taxon>Poales</taxon>
        <taxon>Poaceae</taxon>
        <taxon>BOP clade</taxon>
        <taxon>Oryzoideae</taxon>
        <taxon>Oryzeae</taxon>
        <taxon>Zizaniinae</taxon>
        <taxon>Zizania</taxon>
    </lineage>
</organism>
<name>A0A8J5VRT2_ZIZPA</name>
<reference evidence="1" key="2">
    <citation type="submission" date="2021-02" db="EMBL/GenBank/DDBJ databases">
        <authorList>
            <person name="Kimball J.A."/>
            <person name="Haas M.W."/>
            <person name="Macchietto M."/>
            <person name="Kono T."/>
            <person name="Duquette J."/>
            <person name="Shao M."/>
        </authorList>
    </citation>
    <scope>NUCLEOTIDE SEQUENCE</scope>
    <source>
        <tissue evidence="1">Fresh leaf tissue</tissue>
    </source>
</reference>
<reference evidence="1" key="1">
    <citation type="journal article" date="2021" name="bioRxiv">
        <title>Whole Genome Assembly and Annotation of Northern Wild Rice, Zizania palustris L., Supports a Whole Genome Duplication in the Zizania Genus.</title>
        <authorList>
            <person name="Haas M."/>
            <person name="Kono T."/>
            <person name="Macchietto M."/>
            <person name="Millas R."/>
            <person name="McGilp L."/>
            <person name="Shao M."/>
            <person name="Duquette J."/>
            <person name="Hirsch C.N."/>
            <person name="Kimball J."/>
        </authorList>
    </citation>
    <scope>NUCLEOTIDE SEQUENCE</scope>
    <source>
        <tissue evidence="1">Fresh leaf tissue</tissue>
    </source>
</reference>